<keyword evidence="2" id="KW-1185">Reference proteome</keyword>
<dbReference type="OrthoDB" id="416585at2759"/>
<dbReference type="AlphaFoldDB" id="A0A8B6EN23"/>
<name>A0A8B6EN23_MYTGA</name>
<organism evidence="1 2">
    <name type="scientific">Mytilus galloprovincialis</name>
    <name type="common">Mediterranean mussel</name>
    <dbReference type="NCBI Taxonomy" id="29158"/>
    <lineage>
        <taxon>Eukaryota</taxon>
        <taxon>Metazoa</taxon>
        <taxon>Spiralia</taxon>
        <taxon>Lophotrochozoa</taxon>
        <taxon>Mollusca</taxon>
        <taxon>Bivalvia</taxon>
        <taxon>Autobranchia</taxon>
        <taxon>Pteriomorphia</taxon>
        <taxon>Mytilida</taxon>
        <taxon>Mytiloidea</taxon>
        <taxon>Mytilidae</taxon>
        <taxon>Mytilinae</taxon>
        <taxon>Mytilus</taxon>
    </lineage>
</organism>
<evidence type="ECO:0000313" key="2">
    <source>
        <dbReference type="Proteomes" id="UP000596742"/>
    </source>
</evidence>
<reference evidence="1" key="1">
    <citation type="submission" date="2018-11" db="EMBL/GenBank/DDBJ databases">
        <authorList>
            <person name="Alioto T."/>
            <person name="Alioto T."/>
        </authorList>
    </citation>
    <scope>NUCLEOTIDE SEQUENCE</scope>
</reference>
<sequence length="51" mass="5659">MEDNSTKDGCYKNERVVPEQTTAGLIQEISINEDNDIDLLCAVVFIEDAAK</sequence>
<feature type="non-terminal residue" evidence="1">
    <location>
        <position position="51"/>
    </location>
</feature>
<gene>
    <name evidence="1" type="ORF">MGAL_10B017661</name>
</gene>
<evidence type="ECO:0000313" key="1">
    <source>
        <dbReference type="EMBL" id="VDI37401.1"/>
    </source>
</evidence>
<dbReference type="EMBL" id="UYJE01005440">
    <property type="protein sequence ID" value="VDI37401.1"/>
    <property type="molecule type" value="Genomic_DNA"/>
</dbReference>
<dbReference type="Proteomes" id="UP000596742">
    <property type="component" value="Unassembled WGS sequence"/>
</dbReference>
<accession>A0A8B6EN23</accession>
<comment type="caution">
    <text evidence="1">The sequence shown here is derived from an EMBL/GenBank/DDBJ whole genome shotgun (WGS) entry which is preliminary data.</text>
</comment>
<proteinExistence type="predicted"/>
<protein>
    <submittedName>
        <fullName evidence="1">Uncharacterized protein</fullName>
    </submittedName>
</protein>